<reference evidence="1" key="2">
    <citation type="submission" date="2023-07" db="EMBL/GenBank/DDBJ databases">
        <authorList>
            <person name="Bai X.-H."/>
            <person name="Wang H.-H."/>
            <person name="Wang J."/>
            <person name="Ma M.-Y."/>
            <person name="Hu H.-H."/>
            <person name="Song Z.-L."/>
            <person name="Ma H.-G."/>
            <person name="Fan Y."/>
            <person name="Du C.-Y."/>
            <person name="Xu J.-C."/>
        </authorList>
    </citation>
    <scope>NUCLEOTIDE SEQUENCE</scope>
    <source>
        <strain evidence="1">CZ1</strain>
    </source>
</reference>
<organism evidence="1">
    <name type="scientific">Leptolyngbya boryana CZ1</name>
    <dbReference type="NCBI Taxonomy" id="3060204"/>
    <lineage>
        <taxon>Bacteria</taxon>
        <taxon>Bacillati</taxon>
        <taxon>Cyanobacteriota</taxon>
        <taxon>Cyanophyceae</taxon>
        <taxon>Leptolyngbyales</taxon>
        <taxon>Leptolyngbyaceae</taxon>
        <taxon>Leptolyngbya group</taxon>
        <taxon>Leptolyngbya</taxon>
    </lineage>
</organism>
<dbReference type="Gene3D" id="3.40.50.300">
    <property type="entry name" value="P-loop containing nucleotide triphosphate hydrolases"/>
    <property type="match status" value="1"/>
</dbReference>
<accession>A0AA96WT44</accession>
<reference evidence="1" key="1">
    <citation type="journal article" date="2023" name="Plants (Basel)">
        <title>Genomic Analysis of Leptolyngbya boryana CZ1 Reveals Efficient Carbon Fixation Modules.</title>
        <authorList>
            <person name="Bai X."/>
            <person name="Wang H."/>
            <person name="Cheng W."/>
            <person name="Wang J."/>
            <person name="Ma M."/>
            <person name="Hu H."/>
            <person name="Song Z."/>
            <person name="Ma H."/>
            <person name="Fan Y."/>
            <person name="Du C."/>
            <person name="Xu J."/>
        </authorList>
    </citation>
    <scope>NUCLEOTIDE SEQUENCE</scope>
    <source>
        <strain evidence="1">CZ1</strain>
    </source>
</reference>
<dbReference type="InterPro" id="IPR027417">
    <property type="entry name" value="P-loop_NTPase"/>
</dbReference>
<gene>
    <name evidence="1" type="ORF">Q2T42_23735</name>
</gene>
<dbReference type="AlphaFoldDB" id="A0AA96WT44"/>
<evidence type="ECO:0000313" key="1">
    <source>
        <dbReference type="EMBL" id="WNZ44808.1"/>
    </source>
</evidence>
<name>A0AA96WT44_LEPBY</name>
<protein>
    <submittedName>
        <fullName evidence="1">Uncharacterized protein</fullName>
    </submittedName>
</protein>
<dbReference type="RefSeq" id="WP_316426726.1">
    <property type="nucleotide sequence ID" value="NZ_CP130144.1"/>
</dbReference>
<sequence>MPLTQLIATHDLDLALELCQRTIVLSQGRVVYDGPTEKVMSDPDLLAEHALEPPLSYSRPYCQLEHDPA</sequence>
<dbReference type="SUPFAM" id="SSF52540">
    <property type="entry name" value="P-loop containing nucleoside triphosphate hydrolases"/>
    <property type="match status" value="1"/>
</dbReference>
<proteinExistence type="predicted"/>
<dbReference type="EMBL" id="CP130144">
    <property type="protein sequence ID" value="WNZ44808.1"/>
    <property type="molecule type" value="Genomic_DNA"/>
</dbReference>